<dbReference type="InterPro" id="IPR046341">
    <property type="entry name" value="SET_dom_sf"/>
</dbReference>
<reference evidence="6" key="1">
    <citation type="submission" date="2021-01" db="EMBL/GenBank/DDBJ databases">
        <authorList>
            <person name="Corre E."/>
            <person name="Pelletier E."/>
            <person name="Niang G."/>
            <person name="Scheremetjew M."/>
            <person name="Finn R."/>
            <person name="Kale V."/>
            <person name="Holt S."/>
            <person name="Cochrane G."/>
            <person name="Meng A."/>
            <person name="Brown T."/>
            <person name="Cohen L."/>
        </authorList>
    </citation>
    <scope>NUCLEOTIDE SEQUENCE</scope>
    <source>
        <strain evidence="6">Pop2</strain>
    </source>
</reference>
<feature type="region of interest" description="Disordered" evidence="4">
    <location>
        <begin position="510"/>
        <end position="536"/>
    </location>
</feature>
<keyword evidence="5" id="KW-0472">Membrane</keyword>
<feature type="compositionally biased region" description="Polar residues" evidence="4">
    <location>
        <begin position="20"/>
        <end position="33"/>
    </location>
</feature>
<dbReference type="SUPFAM" id="SSF82199">
    <property type="entry name" value="SET domain"/>
    <property type="match status" value="1"/>
</dbReference>
<dbReference type="InterPro" id="IPR036464">
    <property type="entry name" value="Rubisco_LSMT_subst-bd_sf"/>
</dbReference>
<dbReference type="PANTHER" id="PTHR13271">
    <property type="entry name" value="UNCHARACTERIZED PUTATIVE METHYLTRANSFERASE"/>
    <property type="match status" value="1"/>
</dbReference>
<feature type="region of interest" description="Disordered" evidence="4">
    <location>
        <begin position="563"/>
        <end position="585"/>
    </location>
</feature>
<keyword evidence="3" id="KW-0949">S-adenosyl-L-methionine</keyword>
<sequence length="751" mass="85030">MAAKTQPKGHNLRKRRGKSSTDNDIDPSNSNNKGDNKKCNNTSSNSKKKKSTGIRGQQHRRKNENDDREGIIGKVSRIEVVSRFVVIIIAALLFFVNLRQSNFKDGNNSTHINNYDTNDPILQKTHTFLSNFICQAHQNGHCHPSLQSIPQRRTHMVSGAKPNINSGEDVLILPRRYQIWDLDAMREPMFIQKELFGARHEKTNRTIDSGAFLAAYLVRRYRLARGIWEEEEEGMSRTNNEEGNNIMLDDEDEMLPFFDLLPTYQNLSSYHPILWTEDVRTKLLGKHTVSYDLVKAYGDMIESEYDAFATQSTIFASRTTKEEYTTMRINVMSRSFGPGPPGLEEEISLAGDKKSLNEELEHYITHAGVDLSKGCRAMSPILDMYDHHAKPNVEWRYRSDQRAFVVKANRGGIKPNHDVMVSYGKYTDSHLFAKFGFVNGDGSGHTEAKIAVYHQLFDVGLGQQFSYLPNEGISKTTGEIIDPSIKRLRIKDMMRYLQYDDGYDKCIGAPRYTSSSSGEDGDNDDNNRSKGPTEHELAPELKMLKLKYLVRYADDRSIWTLTMPPRNDTSKPAATPQIPIVTSPPKFDTRGGGNFKFDASKVIATCRLIVLTHTDFGGNAIEMLSDALKKNAENNNDEKPFLVGRDTDELEYRALSCLIRFTDLQLSRYPNSIENDMDFLIGESSPAFQSRAWTAAHVRLGEMQTLEALRSISISGAIQMREKIEKKNKQNGDKGGRNPLLIVRNKPCSPQ</sequence>
<dbReference type="GO" id="GO:0032259">
    <property type="term" value="P:methylation"/>
    <property type="evidence" value="ECO:0007669"/>
    <property type="project" value="UniProtKB-KW"/>
</dbReference>
<dbReference type="AlphaFoldDB" id="A0A7S2EFZ6"/>
<keyword evidence="1" id="KW-0489">Methyltransferase</keyword>
<keyword evidence="5" id="KW-0812">Transmembrane</keyword>
<evidence type="ECO:0000256" key="4">
    <source>
        <dbReference type="SAM" id="MobiDB-lite"/>
    </source>
</evidence>
<feature type="region of interest" description="Disordered" evidence="4">
    <location>
        <begin position="727"/>
        <end position="751"/>
    </location>
</feature>
<dbReference type="Gene3D" id="3.90.1410.10">
    <property type="entry name" value="set domain protein methyltransferase, domain 1"/>
    <property type="match status" value="1"/>
</dbReference>
<feature type="compositionally biased region" description="Basic and acidic residues" evidence="4">
    <location>
        <begin position="525"/>
        <end position="536"/>
    </location>
</feature>
<keyword evidence="5" id="KW-1133">Transmembrane helix</keyword>
<dbReference type="Gene3D" id="3.90.1420.10">
    <property type="entry name" value="Rubisco LSMT, substrate-binding domain"/>
    <property type="match status" value="1"/>
</dbReference>
<organism evidence="6">
    <name type="scientific">Ditylum brightwellii</name>
    <dbReference type="NCBI Taxonomy" id="49249"/>
    <lineage>
        <taxon>Eukaryota</taxon>
        <taxon>Sar</taxon>
        <taxon>Stramenopiles</taxon>
        <taxon>Ochrophyta</taxon>
        <taxon>Bacillariophyta</taxon>
        <taxon>Mediophyceae</taxon>
        <taxon>Lithodesmiophycidae</taxon>
        <taxon>Lithodesmiales</taxon>
        <taxon>Lithodesmiaceae</taxon>
        <taxon>Ditylum</taxon>
    </lineage>
</organism>
<gene>
    <name evidence="6" type="ORF">DBRI1063_LOCUS13231</name>
</gene>
<feature type="compositionally biased region" description="Basic and acidic residues" evidence="4">
    <location>
        <begin position="727"/>
        <end position="736"/>
    </location>
</feature>
<evidence type="ECO:0000256" key="1">
    <source>
        <dbReference type="ARBA" id="ARBA00022603"/>
    </source>
</evidence>
<evidence type="ECO:0000313" key="6">
    <source>
        <dbReference type="EMBL" id="CAD9334312.1"/>
    </source>
</evidence>
<dbReference type="EMBL" id="HBGN01020781">
    <property type="protein sequence ID" value="CAD9334312.1"/>
    <property type="molecule type" value="Transcribed_RNA"/>
</dbReference>
<feature type="compositionally biased region" description="Basic residues" evidence="4">
    <location>
        <begin position="46"/>
        <end position="62"/>
    </location>
</feature>
<evidence type="ECO:0000256" key="3">
    <source>
        <dbReference type="ARBA" id="ARBA00022691"/>
    </source>
</evidence>
<proteinExistence type="predicted"/>
<feature type="transmembrane region" description="Helical" evidence="5">
    <location>
        <begin position="80"/>
        <end position="98"/>
    </location>
</feature>
<name>A0A7S2EFZ6_9STRA</name>
<protein>
    <recommendedName>
        <fullName evidence="7">SET domain-containing protein</fullName>
    </recommendedName>
</protein>
<dbReference type="CDD" id="cd10527">
    <property type="entry name" value="SET_LSMT"/>
    <property type="match status" value="1"/>
</dbReference>
<evidence type="ECO:0000256" key="5">
    <source>
        <dbReference type="SAM" id="Phobius"/>
    </source>
</evidence>
<accession>A0A7S2EFZ6</accession>
<dbReference type="GO" id="GO:0016279">
    <property type="term" value="F:protein-lysine N-methyltransferase activity"/>
    <property type="evidence" value="ECO:0007669"/>
    <property type="project" value="TreeGrafter"/>
</dbReference>
<evidence type="ECO:0008006" key="7">
    <source>
        <dbReference type="Google" id="ProtNLM"/>
    </source>
</evidence>
<evidence type="ECO:0000256" key="2">
    <source>
        <dbReference type="ARBA" id="ARBA00022679"/>
    </source>
</evidence>
<dbReference type="SUPFAM" id="SSF81822">
    <property type="entry name" value="RuBisCo LSMT C-terminal, substrate-binding domain"/>
    <property type="match status" value="1"/>
</dbReference>
<keyword evidence="2" id="KW-0808">Transferase</keyword>
<dbReference type="InterPro" id="IPR050600">
    <property type="entry name" value="SETD3_SETD6_MTase"/>
</dbReference>
<feature type="region of interest" description="Disordered" evidence="4">
    <location>
        <begin position="1"/>
        <end position="67"/>
    </location>
</feature>
<dbReference type="PANTHER" id="PTHR13271:SF155">
    <property type="entry name" value="SET DOMAIN-CONTAINING PROTEIN"/>
    <property type="match status" value="1"/>
</dbReference>